<evidence type="ECO:0000313" key="1">
    <source>
        <dbReference type="EMBL" id="PRQ00508.1"/>
    </source>
</evidence>
<name>A0A2S9Y5Y5_9BACT</name>
<evidence type="ECO:0000313" key="2">
    <source>
        <dbReference type="Proteomes" id="UP000238823"/>
    </source>
</evidence>
<dbReference type="EMBL" id="PVNL01000118">
    <property type="protein sequence ID" value="PRQ00508.1"/>
    <property type="molecule type" value="Genomic_DNA"/>
</dbReference>
<comment type="caution">
    <text evidence="1">The sequence shown here is derived from an EMBL/GenBank/DDBJ whole genome shotgun (WGS) entry which is preliminary data.</text>
</comment>
<dbReference type="Proteomes" id="UP000238823">
    <property type="component" value="Unassembled WGS sequence"/>
</dbReference>
<organism evidence="1 2">
    <name type="scientific">Enhygromyxa salina</name>
    <dbReference type="NCBI Taxonomy" id="215803"/>
    <lineage>
        <taxon>Bacteria</taxon>
        <taxon>Pseudomonadati</taxon>
        <taxon>Myxococcota</taxon>
        <taxon>Polyangia</taxon>
        <taxon>Nannocystales</taxon>
        <taxon>Nannocystaceae</taxon>
        <taxon>Enhygromyxa</taxon>
    </lineage>
</organism>
<protein>
    <submittedName>
        <fullName evidence="1">Uncharacterized protein</fullName>
    </submittedName>
</protein>
<proteinExistence type="predicted"/>
<gene>
    <name evidence="1" type="ORF">ENSA7_60020</name>
</gene>
<sequence>MASPITGAGELDTRDGCYVEHAMIDAVIDRIRGLDHDREHRALTEHVTVISPIALELLAYEKLTSLGHEARYIAGVQLRVVHELATSLRAVEQLTHSPRVAPGVRVALSGLLRSLCNESDLLPVTDSEATVLLEPAALFHALLSRLRPWLPPTTAAFEPDLVIEMLQLGIPDYLHPLLRQHFEQLWDLFHRLRQQSSLGLSPAFGRQPLIPPAPLWATPRWVTPWLDCADSSTRLASHGKKRGELTG</sequence>
<dbReference type="AlphaFoldDB" id="A0A2S9Y5Y5"/>
<accession>A0A2S9Y5Y5</accession>
<reference evidence="1 2" key="1">
    <citation type="submission" date="2018-03" db="EMBL/GenBank/DDBJ databases">
        <title>Draft Genome Sequences of the Obligatory Marine Myxobacteria Enhygromyxa salina SWB007.</title>
        <authorList>
            <person name="Poehlein A."/>
            <person name="Moghaddam J.A."/>
            <person name="Harms H."/>
            <person name="Alanjari M."/>
            <person name="Koenig G.M."/>
            <person name="Daniel R."/>
            <person name="Schaeberle T.F."/>
        </authorList>
    </citation>
    <scope>NUCLEOTIDE SEQUENCE [LARGE SCALE GENOMIC DNA]</scope>
    <source>
        <strain evidence="1 2">SWB007</strain>
    </source>
</reference>